<feature type="region of interest" description="Disordered" evidence="1">
    <location>
        <begin position="236"/>
        <end position="255"/>
    </location>
</feature>
<keyword evidence="3" id="KW-1185">Reference proteome</keyword>
<sequence>MAHQLAFDAGRLDGLLESHLILVPPQLPQATAQHLKVTCWADGPGLPTTAIRPVVLQLSKVPLARSQPHRWKERHSPPLAGEPGRKATAAAISMGTLASVAIVPNNTHGTSNTSRAASYSDSTPPLCRQCAKRHWFCRGKRCNVCKLPLTKRETCGDVYRHFRAAGITVEEPPRTTLAPNKTEERPASPCRHCGQPKPQDQRSLNTKSSTPKYKTCQIPSEHVGDVEANGEAPATISASRTATTPPQPTQRIQQTDPFRCCVDFFRQVTDKQGTSLVTTGEGEAE</sequence>
<organism evidence="2 3">
    <name type="scientific">Bimuria novae-zelandiae CBS 107.79</name>
    <dbReference type="NCBI Taxonomy" id="1447943"/>
    <lineage>
        <taxon>Eukaryota</taxon>
        <taxon>Fungi</taxon>
        <taxon>Dikarya</taxon>
        <taxon>Ascomycota</taxon>
        <taxon>Pezizomycotina</taxon>
        <taxon>Dothideomycetes</taxon>
        <taxon>Pleosporomycetidae</taxon>
        <taxon>Pleosporales</taxon>
        <taxon>Massarineae</taxon>
        <taxon>Didymosphaeriaceae</taxon>
        <taxon>Bimuria</taxon>
    </lineage>
</organism>
<name>A0A6A5VBF6_9PLEO</name>
<feature type="region of interest" description="Disordered" evidence="1">
    <location>
        <begin position="171"/>
        <end position="216"/>
    </location>
</feature>
<evidence type="ECO:0000313" key="3">
    <source>
        <dbReference type="Proteomes" id="UP000800036"/>
    </source>
</evidence>
<dbReference type="EMBL" id="ML976679">
    <property type="protein sequence ID" value="KAF1973669.1"/>
    <property type="molecule type" value="Genomic_DNA"/>
</dbReference>
<accession>A0A6A5VBF6</accession>
<proteinExistence type="predicted"/>
<evidence type="ECO:0000256" key="1">
    <source>
        <dbReference type="SAM" id="MobiDB-lite"/>
    </source>
</evidence>
<dbReference type="Proteomes" id="UP000800036">
    <property type="component" value="Unassembled WGS sequence"/>
</dbReference>
<dbReference type="AlphaFoldDB" id="A0A6A5VBF6"/>
<reference evidence="2" key="1">
    <citation type="journal article" date="2020" name="Stud. Mycol.">
        <title>101 Dothideomycetes genomes: a test case for predicting lifestyles and emergence of pathogens.</title>
        <authorList>
            <person name="Haridas S."/>
            <person name="Albert R."/>
            <person name="Binder M."/>
            <person name="Bloem J."/>
            <person name="Labutti K."/>
            <person name="Salamov A."/>
            <person name="Andreopoulos B."/>
            <person name="Baker S."/>
            <person name="Barry K."/>
            <person name="Bills G."/>
            <person name="Bluhm B."/>
            <person name="Cannon C."/>
            <person name="Castanera R."/>
            <person name="Culley D."/>
            <person name="Daum C."/>
            <person name="Ezra D."/>
            <person name="Gonzalez J."/>
            <person name="Henrissat B."/>
            <person name="Kuo A."/>
            <person name="Liang C."/>
            <person name="Lipzen A."/>
            <person name="Lutzoni F."/>
            <person name="Magnuson J."/>
            <person name="Mondo S."/>
            <person name="Nolan M."/>
            <person name="Ohm R."/>
            <person name="Pangilinan J."/>
            <person name="Park H.-J."/>
            <person name="Ramirez L."/>
            <person name="Alfaro M."/>
            <person name="Sun H."/>
            <person name="Tritt A."/>
            <person name="Yoshinaga Y."/>
            <person name="Zwiers L.-H."/>
            <person name="Turgeon B."/>
            <person name="Goodwin S."/>
            <person name="Spatafora J."/>
            <person name="Crous P."/>
            <person name="Grigoriev I."/>
        </authorList>
    </citation>
    <scope>NUCLEOTIDE SEQUENCE</scope>
    <source>
        <strain evidence="2">CBS 107.79</strain>
    </source>
</reference>
<gene>
    <name evidence="2" type="ORF">BU23DRAFT_568068</name>
</gene>
<feature type="compositionally biased region" description="Polar residues" evidence="1">
    <location>
        <begin position="201"/>
        <end position="212"/>
    </location>
</feature>
<protein>
    <submittedName>
        <fullName evidence="2">Uncharacterized protein</fullName>
    </submittedName>
</protein>
<evidence type="ECO:0000313" key="2">
    <source>
        <dbReference type="EMBL" id="KAF1973669.1"/>
    </source>
</evidence>